<dbReference type="InterPro" id="IPR000276">
    <property type="entry name" value="GPCR_Rhodpsn"/>
</dbReference>
<dbReference type="OMA" id="THSFRAD"/>
<protein>
    <recommendedName>
        <fullName evidence="11">G-protein coupled receptors family 1 profile domain-containing protein</fullName>
    </recommendedName>
</protein>
<dbReference type="GO" id="GO:0032870">
    <property type="term" value="P:cellular response to hormone stimulus"/>
    <property type="evidence" value="ECO:0007669"/>
    <property type="project" value="TreeGrafter"/>
</dbReference>
<comment type="caution">
    <text evidence="10">Lacks conserved residue(s) required for the propagation of feature annotation.</text>
</comment>
<feature type="transmembrane region" description="Helical" evidence="10">
    <location>
        <begin position="44"/>
        <end position="63"/>
    </location>
</feature>
<evidence type="ECO:0000256" key="8">
    <source>
        <dbReference type="ARBA" id="ARBA00023180"/>
    </source>
</evidence>
<dbReference type="EMBL" id="AMQN01009506">
    <property type="status" value="NOT_ANNOTATED_CDS"/>
    <property type="molecule type" value="Genomic_DNA"/>
</dbReference>
<keyword evidence="3 10" id="KW-0812">Transmembrane</keyword>
<dbReference type="GO" id="GO:0005000">
    <property type="term" value="F:vasopressin receptor activity"/>
    <property type="evidence" value="ECO:0007669"/>
    <property type="project" value="InterPro"/>
</dbReference>
<evidence type="ECO:0000256" key="2">
    <source>
        <dbReference type="ARBA" id="ARBA00022475"/>
    </source>
</evidence>
<feature type="transmembrane region" description="Helical" evidence="10">
    <location>
        <begin position="241"/>
        <end position="265"/>
    </location>
</feature>
<dbReference type="PRINTS" id="PR00237">
    <property type="entry name" value="GPCRRHODOPSN"/>
</dbReference>
<evidence type="ECO:0000259" key="11">
    <source>
        <dbReference type="PROSITE" id="PS50262"/>
    </source>
</evidence>
<feature type="transmembrane region" description="Helical" evidence="10">
    <location>
        <begin position="179"/>
        <end position="198"/>
    </location>
</feature>
<dbReference type="GO" id="GO:0005886">
    <property type="term" value="C:plasma membrane"/>
    <property type="evidence" value="ECO:0007669"/>
    <property type="project" value="UniProtKB-SubCell"/>
</dbReference>
<dbReference type="PANTHER" id="PTHR24241">
    <property type="entry name" value="NEUROPEPTIDE RECEPTOR-RELATED G-PROTEIN COUPLED RECEPTOR"/>
    <property type="match status" value="1"/>
</dbReference>
<evidence type="ECO:0000256" key="7">
    <source>
        <dbReference type="ARBA" id="ARBA00023170"/>
    </source>
</evidence>
<feature type="transmembrane region" description="Helical" evidence="10">
    <location>
        <begin position="124"/>
        <end position="146"/>
    </location>
</feature>
<keyword evidence="14" id="KW-1185">Reference proteome</keyword>
<evidence type="ECO:0000256" key="10">
    <source>
        <dbReference type="RuleBase" id="RU046427"/>
    </source>
</evidence>
<dbReference type="PROSITE" id="PS00237">
    <property type="entry name" value="G_PROTEIN_RECEP_F1_1"/>
    <property type="match status" value="1"/>
</dbReference>
<comment type="similarity">
    <text evidence="10">Belongs to the G-protein coupled receptor 1 family. Vasopressin/oxytocin receptor subfamily.</text>
</comment>
<dbReference type="InterPro" id="IPR001817">
    <property type="entry name" value="Vasoprsn_rcpt"/>
</dbReference>
<dbReference type="EnsemblMetazoa" id="CapteT104885">
    <property type="protein sequence ID" value="CapteP104885"/>
    <property type="gene ID" value="CapteG104885"/>
</dbReference>
<dbReference type="PRINTS" id="PR00896">
    <property type="entry name" value="VASOPRESSINR"/>
</dbReference>
<dbReference type="PROSITE" id="PS50262">
    <property type="entry name" value="G_PROTEIN_RECEP_F1_2"/>
    <property type="match status" value="1"/>
</dbReference>
<dbReference type="Proteomes" id="UP000014760">
    <property type="component" value="Unassembled WGS sequence"/>
</dbReference>
<dbReference type="CDD" id="cd15382">
    <property type="entry name" value="7tmA_AKHR"/>
    <property type="match status" value="1"/>
</dbReference>
<keyword evidence="4 10" id="KW-1133">Transmembrane helix</keyword>
<keyword evidence="9 10" id="KW-0807">Transducer</keyword>
<feature type="transmembrane region" description="Helical" evidence="10">
    <location>
        <begin position="6"/>
        <end position="32"/>
    </location>
</feature>
<dbReference type="AlphaFoldDB" id="R7U4N3"/>
<feature type="domain" description="G-protein coupled receptors family 1 profile" evidence="11">
    <location>
        <begin position="24"/>
        <end position="296"/>
    </location>
</feature>
<dbReference type="OrthoDB" id="6435638at2759"/>
<dbReference type="Gene3D" id="1.20.1070.10">
    <property type="entry name" value="Rhodopsin 7-helix transmembrane proteins"/>
    <property type="match status" value="1"/>
</dbReference>
<keyword evidence="6 10" id="KW-0472">Membrane</keyword>
<dbReference type="InterPro" id="IPR017452">
    <property type="entry name" value="GPCR_Rhodpsn_7TM"/>
</dbReference>
<reference evidence="13" key="3">
    <citation type="submission" date="2015-06" db="UniProtKB">
        <authorList>
            <consortium name="EnsemblMetazoa"/>
        </authorList>
    </citation>
    <scope>IDENTIFICATION</scope>
</reference>
<gene>
    <name evidence="12" type="ORF">CAPTEDRAFT_104885</name>
</gene>
<evidence type="ECO:0000256" key="9">
    <source>
        <dbReference type="ARBA" id="ARBA00023224"/>
    </source>
</evidence>
<accession>R7U4N3</accession>
<dbReference type="STRING" id="283909.R7U4N3"/>
<dbReference type="HOGENOM" id="CLU_009579_15_2_1"/>
<dbReference type="FunCoup" id="R7U4N3">
    <property type="interactions" value="172"/>
</dbReference>
<evidence type="ECO:0000256" key="3">
    <source>
        <dbReference type="ARBA" id="ARBA00022692"/>
    </source>
</evidence>
<evidence type="ECO:0000313" key="13">
    <source>
        <dbReference type="EnsemblMetazoa" id="CapteP104885"/>
    </source>
</evidence>
<dbReference type="SUPFAM" id="SSF81321">
    <property type="entry name" value="Family A G protein-coupled receptor-like"/>
    <property type="match status" value="1"/>
</dbReference>
<dbReference type="Pfam" id="PF00001">
    <property type="entry name" value="7tm_1"/>
    <property type="match status" value="1"/>
</dbReference>
<keyword evidence="8 10" id="KW-0325">Glycoprotein</keyword>
<dbReference type="EMBL" id="KB305580">
    <property type="protein sequence ID" value="ELU00909.1"/>
    <property type="molecule type" value="Genomic_DNA"/>
</dbReference>
<keyword evidence="2" id="KW-1003">Cell membrane</keyword>
<proteinExistence type="inferred from homology"/>
<dbReference type="PANTHER" id="PTHR24241:SF59">
    <property type="entry name" value="ADIPOKINETIC HORMONE RECEPTOR, ISOFORM C"/>
    <property type="match status" value="1"/>
</dbReference>
<reference evidence="14" key="1">
    <citation type="submission" date="2012-12" db="EMBL/GenBank/DDBJ databases">
        <authorList>
            <person name="Hellsten U."/>
            <person name="Grimwood J."/>
            <person name="Chapman J.A."/>
            <person name="Shapiro H."/>
            <person name="Aerts A."/>
            <person name="Otillar R.P."/>
            <person name="Terry A.Y."/>
            <person name="Boore J.L."/>
            <person name="Simakov O."/>
            <person name="Marletaz F."/>
            <person name="Cho S.-J."/>
            <person name="Edsinger-Gonzales E."/>
            <person name="Havlak P."/>
            <person name="Kuo D.-H."/>
            <person name="Larsson T."/>
            <person name="Lv J."/>
            <person name="Arendt D."/>
            <person name="Savage R."/>
            <person name="Osoegawa K."/>
            <person name="de Jong P."/>
            <person name="Lindberg D.R."/>
            <person name="Seaver E.C."/>
            <person name="Weisblat D.A."/>
            <person name="Putnam N.H."/>
            <person name="Grigoriev I.V."/>
            <person name="Rokhsar D.S."/>
        </authorList>
    </citation>
    <scope>NUCLEOTIDE SEQUENCE</scope>
    <source>
        <strain evidence="14">I ESC-2004</strain>
    </source>
</reference>
<evidence type="ECO:0000256" key="4">
    <source>
        <dbReference type="ARBA" id="ARBA00022989"/>
    </source>
</evidence>
<evidence type="ECO:0000256" key="1">
    <source>
        <dbReference type="ARBA" id="ARBA00004651"/>
    </source>
</evidence>
<comment type="subcellular location">
    <subcellularLocation>
        <location evidence="1 10">Cell membrane</location>
        <topology evidence="1 10">Multi-pass membrane protein</topology>
    </subcellularLocation>
</comment>
<sequence length="308" mass="35579">MVFGEEGLISVIAYCILFLIAACGNLTVFITLYRNRHRKSRVNLFIMHLSVADLIVTFIVLPLEVTWHITVAWYAGDAACRIIMFFRAMGFYLSSFILIAISLDRYFAILHPLSLNDADKRSKLMIIFSWAFSVIASIPQSIIFHVEQNPTYSWFSQCVTFNFFPSEGHELAYNMFNMITVYALPLVVIIVSYSLILCEMTRKTRESQEDVKAPSKMNASERLRRSNVGHIQRARIRTLRLTIMMVLVFILCWTPYFVMSSWWWFDRSSAAKVDPRIQKGLFLFAVSNSCMDPIVYGKPCIRDTPPRI</sequence>
<name>R7U4N3_CAPTE</name>
<evidence type="ECO:0000256" key="6">
    <source>
        <dbReference type="ARBA" id="ARBA00023136"/>
    </source>
</evidence>
<keyword evidence="7 10" id="KW-0675">Receptor</keyword>
<dbReference type="GO" id="GO:0042277">
    <property type="term" value="F:peptide binding"/>
    <property type="evidence" value="ECO:0007669"/>
    <property type="project" value="TreeGrafter"/>
</dbReference>
<feature type="transmembrane region" description="Helical" evidence="10">
    <location>
        <begin position="83"/>
        <end position="103"/>
    </location>
</feature>
<reference evidence="12 14" key="2">
    <citation type="journal article" date="2013" name="Nature">
        <title>Insights into bilaterian evolution from three spiralian genomes.</title>
        <authorList>
            <person name="Simakov O."/>
            <person name="Marletaz F."/>
            <person name="Cho S.J."/>
            <person name="Edsinger-Gonzales E."/>
            <person name="Havlak P."/>
            <person name="Hellsten U."/>
            <person name="Kuo D.H."/>
            <person name="Larsson T."/>
            <person name="Lv J."/>
            <person name="Arendt D."/>
            <person name="Savage R."/>
            <person name="Osoegawa K."/>
            <person name="de Jong P."/>
            <person name="Grimwood J."/>
            <person name="Chapman J.A."/>
            <person name="Shapiro H."/>
            <person name="Aerts A."/>
            <person name="Otillar R.P."/>
            <person name="Terry A.Y."/>
            <person name="Boore J.L."/>
            <person name="Grigoriev I.V."/>
            <person name="Lindberg D.R."/>
            <person name="Seaver E.C."/>
            <person name="Weisblat D.A."/>
            <person name="Putnam N.H."/>
            <person name="Rokhsar D.S."/>
        </authorList>
    </citation>
    <scope>NUCLEOTIDE SEQUENCE</scope>
    <source>
        <strain evidence="12 14">I ESC-2004</strain>
    </source>
</reference>
<evidence type="ECO:0000256" key="5">
    <source>
        <dbReference type="ARBA" id="ARBA00023040"/>
    </source>
</evidence>
<evidence type="ECO:0000313" key="14">
    <source>
        <dbReference type="Proteomes" id="UP000014760"/>
    </source>
</evidence>
<organism evidence="12">
    <name type="scientific">Capitella teleta</name>
    <name type="common">Polychaete worm</name>
    <dbReference type="NCBI Taxonomy" id="283909"/>
    <lineage>
        <taxon>Eukaryota</taxon>
        <taxon>Metazoa</taxon>
        <taxon>Spiralia</taxon>
        <taxon>Lophotrochozoa</taxon>
        <taxon>Annelida</taxon>
        <taxon>Polychaeta</taxon>
        <taxon>Sedentaria</taxon>
        <taxon>Scolecida</taxon>
        <taxon>Capitellidae</taxon>
        <taxon>Capitella</taxon>
    </lineage>
</organism>
<keyword evidence="5 10" id="KW-0297">G-protein coupled receptor</keyword>
<evidence type="ECO:0000313" key="12">
    <source>
        <dbReference type="EMBL" id="ELU00909.1"/>
    </source>
</evidence>